<feature type="domain" description="Glycosyltransferase RgtA/B/C/D-like" evidence="9">
    <location>
        <begin position="61"/>
        <end position="203"/>
    </location>
</feature>
<evidence type="ECO:0000256" key="3">
    <source>
        <dbReference type="ARBA" id="ARBA00022676"/>
    </source>
</evidence>
<protein>
    <submittedName>
        <fullName evidence="10">Glycosyl transferase family protein 5</fullName>
    </submittedName>
</protein>
<keyword evidence="3" id="KW-0328">Glycosyltransferase</keyword>
<feature type="transmembrane region" description="Helical" evidence="8">
    <location>
        <begin position="75"/>
        <end position="100"/>
    </location>
</feature>
<feature type="transmembrane region" description="Helical" evidence="8">
    <location>
        <begin position="412"/>
        <end position="431"/>
    </location>
</feature>
<evidence type="ECO:0000256" key="1">
    <source>
        <dbReference type="ARBA" id="ARBA00004651"/>
    </source>
</evidence>
<evidence type="ECO:0000313" key="10">
    <source>
        <dbReference type="EMBL" id="AHF80280.1"/>
    </source>
</evidence>
<feature type="transmembrane region" description="Helical" evidence="8">
    <location>
        <begin position="212"/>
        <end position="234"/>
    </location>
</feature>
<organism evidence="10 11">
    <name type="scientific">Thermococcus paralvinellae</name>
    <dbReference type="NCBI Taxonomy" id="582419"/>
    <lineage>
        <taxon>Archaea</taxon>
        <taxon>Methanobacteriati</taxon>
        <taxon>Methanobacteriota</taxon>
        <taxon>Thermococci</taxon>
        <taxon>Thermococcales</taxon>
        <taxon>Thermococcaceae</taxon>
        <taxon>Thermococcus</taxon>
    </lineage>
</organism>
<keyword evidence="7 8" id="KW-0472">Membrane</keyword>
<dbReference type="AlphaFoldDB" id="W0I746"/>
<keyword evidence="5 8" id="KW-0812">Transmembrane</keyword>
<dbReference type="EMBL" id="CP006965">
    <property type="protein sequence ID" value="AHF80280.1"/>
    <property type="molecule type" value="Genomic_DNA"/>
</dbReference>
<feature type="transmembrane region" description="Helical" evidence="8">
    <location>
        <begin position="12"/>
        <end position="33"/>
    </location>
</feature>
<dbReference type="PANTHER" id="PTHR33908:SF11">
    <property type="entry name" value="MEMBRANE PROTEIN"/>
    <property type="match status" value="1"/>
</dbReference>
<dbReference type="InterPro" id="IPR038731">
    <property type="entry name" value="RgtA/B/C-like"/>
</dbReference>
<dbReference type="GO" id="GO:0005886">
    <property type="term" value="C:plasma membrane"/>
    <property type="evidence" value="ECO:0007669"/>
    <property type="project" value="UniProtKB-SubCell"/>
</dbReference>
<evidence type="ECO:0000259" key="9">
    <source>
        <dbReference type="Pfam" id="PF13231"/>
    </source>
</evidence>
<evidence type="ECO:0000256" key="5">
    <source>
        <dbReference type="ARBA" id="ARBA00022692"/>
    </source>
</evidence>
<evidence type="ECO:0000256" key="6">
    <source>
        <dbReference type="ARBA" id="ARBA00022989"/>
    </source>
</evidence>
<dbReference type="Pfam" id="PF13231">
    <property type="entry name" value="PMT_2"/>
    <property type="match status" value="1"/>
</dbReference>
<feature type="transmembrane region" description="Helical" evidence="8">
    <location>
        <begin position="112"/>
        <end position="133"/>
    </location>
</feature>
<dbReference type="STRING" id="582419.TES1_0894"/>
<feature type="transmembrane region" description="Helical" evidence="8">
    <location>
        <begin position="443"/>
        <end position="461"/>
    </location>
</feature>
<feature type="transmembrane region" description="Helical" evidence="8">
    <location>
        <begin position="359"/>
        <end position="379"/>
    </location>
</feature>
<dbReference type="PANTHER" id="PTHR33908">
    <property type="entry name" value="MANNOSYLTRANSFERASE YKCB-RELATED"/>
    <property type="match status" value="1"/>
</dbReference>
<feature type="transmembrane region" description="Helical" evidence="8">
    <location>
        <begin position="287"/>
        <end position="306"/>
    </location>
</feature>
<name>W0I746_9EURY</name>
<comment type="subcellular location">
    <subcellularLocation>
        <location evidence="1">Cell membrane</location>
        <topology evidence="1">Multi-pass membrane protein</topology>
    </subcellularLocation>
</comment>
<feature type="transmembrane region" description="Helical" evidence="8">
    <location>
        <begin position="162"/>
        <end position="191"/>
    </location>
</feature>
<dbReference type="GO" id="GO:0016763">
    <property type="term" value="F:pentosyltransferase activity"/>
    <property type="evidence" value="ECO:0007669"/>
    <property type="project" value="TreeGrafter"/>
</dbReference>
<keyword evidence="2" id="KW-1003">Cell membrane</keyword>
<sequence length="748" mass="85846">MNITKFKKIELFAILTIYVVLRLPLLTVMNEYWDYDEGTYLLIGKLITQGYLPYRDIFAVHPPGYYYLLALWMKIFGFSYIVGRSLSLFLGGISVVIAYLLGKEVKDEKLGFVLALIIALDPMLLHVNTLAMIENGFEPVILASLYYFAKFLKSEKDKYANYSLLLAGFATTIKFTAAPFAAGLFLTILFYRLQELWEYINSFLSVIFNKRQVFILLSSFTIMTIIVTLIISLFPSDLNRKLFVVPILHKIPLVWTVISVAIFLLIWGFLTLYAYDISYVQKVIRTIVLVVSNFKTVLTLAFWILLPKLLVEGTLGILVSPNYLSQTYGIQGSRYPPILNFFDFLSDKMEAIKVNEPEFLLFDLLIIIILAVLFFKFVMDKKSEQDKILNGFAFLFVASLGIYTIIPTIMNTRFLIPTLLTLYTLSAYYISKLNFTRKQFVSIFILSILVLSLADISLAFVQPRGKLKLASTPHAKELRDSLKEYLMKVPLDGIIYGVSPMENFYLGLDTVPYYVDNFGLILAGMNSSELLERIKENGTKYVIVNTWVYAFTSENKLRGEYLKLVKNLRANYSLVYGDSYDKGDVKELYFIGKLNPQNLTFRSGWGKLELLDGDFKLINVYPQIDNETFNHRCKVFLADNDEYWLKFYSNNSETSMKLIKRGNIVRIRDIPKDTKFIIEFEGVSKIVKVGNEMYPIEVLSKKNNKEVTLFPLKGGELKILGNFIIESMDSNIVVEVKSNEITIQFLKS</sequence>
<evidence type="ECO:0000256" key="2">
    <source>
        <dbReference type="ARBA" id="ARBA00022475"/>
    </source>
</evidence>
<reference evidence="10 11" key="1">
    <citation type="journal article" date="2014" name="Int. J. Syst. Evol. Microbiol.">
        <title>Thermococcus paralvinellae sp. nov. and Thermococcus cleftensis sp. nov. of hyperthermophilic heterotrophs from deep-sea hydrothermal vents.</title>
        <authorList>
            <person name="Hensley S.A."/>
            <person name="Jung J.H."/>
            <person name="Park C.S."/>
            <person name="Holden J.F."/>
        </authorList>
    </citation>
    <scope>NUCLEOTIDE SEQUENCE [LARGE SCALE GENOMIC DNA]</scope>
    <source>
        <strain evidence="10 11">ES1</strain>
    </source>
</reference>
<dbReference type="Proteomes" id="UP000019027">
    <property type="component" value="Chromosome"/>
</dbReference>
<keyword evidence="4 10" id="KW-0808">Transferase</keyword>
<evidence type="ECO:0000256" key="7">
    <source>
        <dbReference type="ARBA" id="ARBA00023136"/>
    </source>
</evidence>
<dbReference type="HOGENOM" id="CLU_377966_0_0_2"/>
<gene>
    <name evidence="10" type="ORF">TES1_0894</name>
</gene>
<keyword evidence="6 8" id="KW-1133">Transmembrane helix</keyword>
<evidence type="ECO:0000313" key="11">
    <source>
        <dbReference type="Proteomes" id="UP000019027"/>
    </source>
</evidence>
<keyword evidence="11" id="KW-1185">Reference proteome</keyword>
<accession>W0I746</accession>
<feature type="transmembrane region" description="Helical" evidence="8">
    <location>
        <begin position="254"/>
        <end position="275"/>
    </location>
</feature>
<proteinExistence type="predicted"/>
<feature type="transmembrane region" description="Helical" evidence="8">
    <location>
        <begin position="388"/>
        <end position="406"/>
    </location>
</feature>
<evidence type="ECO:0000256" key="8">
    <source>
        <dbReference type="SAM" id="Phobius"/>
    </source>
</evidence>
<dbReference type="InterPro" id="IPR050297">
    <property type="entry name" value="LipidA_mod_glycosyltrf_83"/>
</dbReference>
<evidence type="ECO:0000256" key="4">
    <source>
        <dbReference type="ARBA" id="ARBA00022679"/>
    </source>
</evidence>
<dbReference type="KEGG" id="ths:TES1_0894"/>
<dbReference type="GO" id="GO:0008610">
    <property type="term" value="P:lipid biosynthetic process"/>
    <property type="evidence" value="ECO:0007669"/>
    <property type="project" value="UniProtKB-ARBA"/>
</dbReference>